<evidence type="ECO:0000259" key="8">
    <source>
        <dbReference type="PROSITE" id="PS51762"/>
    </source>
</evidence>
<dbReference type="OrthoDB" id="4781at2759"/>
<dbReference type="SUPFAM" id="SSF49899">
    <property type="entry name" value="Concanavalin A-like lectins/glucanases"/>
    <property type="match status" value="1"/>
</dbReference>
<evidence type="ECO:0000313" key="9">
    <source>
        <dbReference type="EMBL" id="KKZ61038.1"/>
    </source>
</evidence>
<dbReference type="GO" id="GO:0005975">
    <property type="term" value="P:carbohydrate metabolic process"/>
    <property type="evidence" value="ECO:0007669"/>
    <property type="project" value="InterPro"/>
</dbReference>
<reference evidence="10" key="1">
    <citation type="journal article" date="2015" name="PLoS Genet.">
        <title>The dynamic genome and transcriptome of the human fungal pathogen Blastomyces and close relative Emmonsia.</title>
        <authorList>
            <person name="Munoz J.F."/>
            <person name="Gauthier G.M."/>
            <person name="Desjardins C.A."/>
            <person name="Gallo J.E."/>
            <person name="Holder J."/>
            <person name="Sullivan T.D."/>
            <person name="Marty A.J."/>
            <person name="Carmen J.C."/>
            <person name="Chen Z."/>
            <person name="Ding L."/>
            <person name="Gujja S."/>
            <person name="Magrini V."/>
            <person name="Misas E."/>
            <person name="Mitreva M."/>
            <person name="Priest M."/>
            <person name="Saif S."/>
            <person name="Whiston E.A."/>
            <person name="Young S."/>
            <person name="Zeng Q."/>
            <person name="Goldman W.E."/>
            <person name="Mardis E.R."/>
            <person name="Taylor J.W."/>
            <person name="McEwen J.G."/>
            <person name="Clay O.K."/>
            <person name="Klein B.S."/>
            <person name="Cuomo C.A."/>
        </authorList>
    </citation>
    <scope>NUCLEOTIDE SEQUENCE [LARGE SCALE GENOMIC DNA]</scope>
    <source>
        <strain evidence="10">UAMH 3008</strain>
    </source>
</reference>
<evidence type="ECO:0000256" key="7">
    <source>
        <dbReference type="SAM" id="SignalP"/>
    </source>
</evidence>
<evidence type="ECO:0000256" key="2">
    <source>
        <dbReference type="ARBA" id="ARBA00022801"/>
    </source>
</evidence>
<proteinExistence type="inferred from homology"/>
<evidence type="ECO:0000256" key="6">
    <source>
        <dbReference type="SAM" id="MobiDB-lite"/>
    </source>
</evidence>
<sequence length="440" mass="46530">MAPLLAYLACLALSSQFVLAQQPTTCNQEKKCPEKTPCCSLYGECGVGAYCLGGCDPMSSHSIDSCAPAPICKSKTYRFDNSAGIAPREKYLGDANKADWVSSGKTLFSNGDLVMTMPPNSVGTLLANNHYMWYGKATAKMKTSRGAGVITAFILMSDVKDEIDFEFVGTDLQTAQTNWYFQGITDYTNGKNLSIGANSFSQEHTYEIDWKPDSITWSIDGKPLRVLNKKDTLNKKTNQYHFPQSPSRVQLSLWPGGKEDAPQGTIDWAGGLVDWNHPDIKTHGYYFSLVSEVTMECYDPPSKAKIDGDKSYIYTDIAGTEDTVAITNRNTVLKSFLGTGVDMDKDYPSGSGSNPSESDIAVIPGVSGGGPGTNGHAPGSGGGAGGAGGVGGGGDDNGPSTDFTGPSGNGGSSGAPSQNERVLKGSIFAVLVAVMVLVNM</sequence>
<feature type="signal peptide" evidence="7">
    <location>
        <begin position="1"/>
        <end position="20"/>
    </location>
</feature>
<dbReference type="GO" id="GO:0016757">
    <property type="term" value="F:glycosyltransferase activity"/>
    <property type="evidence" value="ECO:0007669"/>
    <property type="project" value="TreeGrafter"/>
</dbReference>
<dbReference type="GO" id="GO:0031505">
    <property type="term" value="P:fungal-type cell wall organization"/>
    <property type="evidence" value="ECO:0007669"/>
    <property type="project" value="TreeGrafter"/>
</dbReference>
<comment type="similarity">
    <text evidence="4">Belongs to the glycosyl hydrolase 16 family. CRH1 subfamily.</text>
</comment>
<keyword evidence="3" id="KW-0326">Glycosidase</keyword>
<evidence type="ECO:0000256" key="3">
    <source>
        <dbReference type="ARBA" id="ARBA00023295"/>
    </source>
</evidence>
<dbReference type="InterPro" id="IPR050546">
    <property type="entry name" value="Glycosyl_Hydrlase_16"/>
</dbReference>
<dbReference type="FunFam" id="2.60.120.200:FF:000159">
    <property type="entry name" value="Glycosidase"/>
    <property type="match status" value="1"/>
</dbReference>
<evidence type="ECO:0000256" key="4">
    <source>
        <dbReference type="ARBA" id="ARBA00038074"/>
    </source>
</evidence>
<organism evidence="9 10">
    <name type="scientific">[Emmonsia] crescens</name>
    <dbReference type="NCBI Taxonomy" id="73230"/>
    <lineage>
        <taxon>Eukaryota</taxon>
        <taxon>Fungi</taxon>
        <taxon>Dikarya</taxon>
        <taxon>Ascomycota</taxon>
        <taxon>Pezizomycotina</taxon>
        <taxon>Eurotiomycetes</taxon>
        <taxon>Eurotiomycetidae</taxon>
        <taxon>Onygenales</taxon>
        <taxon>Ajellomycetaceae</taxon>
        <taxon>Emergomyces</taxon>
    </lineage>
</organism>
<dbReference type="PANTHER" id="PTHR10963">
    <property type="entry name" value="GLYCOSYL HYDROLASE-RELATED"/>
    <property type="match status" value="1"/>
</dbReference>
<feature type="domain" description="GH16" evidence="8">
    <location>
        <begin position="62"/>
        <end position="284"/>
    </location>
</feature>
<dbReference type="PANTHER" id="PTHR10963:SF22">
    <property type="entry name" value="GLYCOSIDASE CRH2-RELATED"/>
    <property type="match status" value="1"/>
</dbReference>
<dbReference type="Proteomes" id="UP000034164">
    <property type="component" value="Unassembled WGS sequence"/>
</dbReference>
<dbReference type="PROSITE" id="PS51762">
    <property type="entry name" value="GH16_2"/>
    <property type="match status" value="1"/>
</dbReference>
<dbReference type="CDD" id="cd02183">
    <property type="entry name" value="GH16_fungal_CRH1_transglycosylase"/>
    <property type="match status" value="1"/>
</dbReference>
<feature type="compositionally biased region" description="Gly residues" evidence="6">
    <location>
        <begin position="366"/>
        <end position="396"/>
    </location>
</feature>
<evidence type="ECO:0000256" key="5">
    <source>
        <dbReference type="ARBA" id="ARBA00093308"/>
    </source>
</evidence>
<dbReference type="AlphaFoldDB" id="A0A0G2HSN7"/>
<dbReference type="InterPro" id="IPR013320">
    <property type="entry name" value="ConA-like_dom_sf"/>
</dbReference>
<protein>
    <recommendedName>
        <fullName evidence="8">GH16 domain-containing protein</fullName>
    </recommendedName>
</protein>
<dbReference type="GO" id="GO:0004553">
    <property type="term" value="F:hydrolase activity, hydrolyzing O-glycosyl compounds"/>
    <property type="evidence" value="ECO:0007669"/>
    <property type="project" value="InterPro"/>
</dbReference>
<dbReference type="InterPro" id="IPR000757">
    <property type="entry name" value="Beta-glucanase-like"/>
</dbReference>
<keyword evidence="1 7" id="KW-0732">Signal</keyword>
<keyword evidence="2" id="KW-0378">Hydrolase</keyword>
<feature type="region of interest" description="Disordered" evidence="6">
    <location>
        <begin position="346"/>
        <end position="419"/>
    </location>
</feature>
<comment type="function">
    <text evidence="5">Dual chitinase/transglycosylase that plays a role in cell wall architecture. Chitinase and transglycosylase activities are coupled. Required for the polysaccharide cross-linking at the septa and the cell wall. More specifically, transfers chitin to 1,6-beta-glucan in the cell wall.</text>
</comment>
<evidence type="ECO:0000313" key="10">
    <source>
        <dbReference type="Proteomes" id="UP000034164"/>
    </source>
</evidence>
<evidence type="ECO:0000256" key="1">
    <source>
        <dbReference type="ARBA" id="ARBA00022729"/>
    </source>
</evidence>
<gene>
    <name evidence="9" type="ORF">EMCG_00615</name>
</gene>
<dbReference type="Pfam" id="PF00722">
    <property type="entry name" value="Glyco_hydro_16"/>
    <property type="match status" value="1"/>
</dbReference>
<feature type="compositionally biased region" description="Low complexity" evidence="6">
    <location>
        <begin position="397"/>
        <end position="406"/>
    </location>
</feature>
<dbReference type="Gene3D" id="2.60.120.200">
    <property type="match status" value="1"/>
</dbReference>
<feature type="chain" id="PRO_5002545430" description="GH16 domain-containing protein" evidence="7">
    <location>
        <begin position="21"/>
        <end position="440"/>
    </location>
</feature>
<comment type="caution">
    <text evidence="9">The sequence shown here is derived from an EMBL/GenBank/DDBJ whole genome shotgun (WGS) entry which is preliminary data.</text>
</comment>
<name>A0A0G2HSN7_9EURO</name>
<dbReference type="EMBL" id="LCZI01001369">
    <property type="protein sequence ID" value="KKZ61038.1"/>
    <property type="molecule type" value="Genomic_DNA"/>
</dbReference>
<accession>A0A0G2HSN7</accession>
<dbReference type="GO" id="GO:0009277">
    <property type="term" value="C:fungal-type cell wall"/>
    <property type="evidence" value="ECO:0007669"/>
    <property type="project" value="UniProtKB-ARBA"/>
</dbReference>
<dbReference type="VEuPathDB" id="FungiDB:EMCG_00615"/>